<dbReference type="Proteomes" id="UP001501671">
    <property type="component" value="Unassembled WGS sequence"/>
</dbReference>
<organism evidence="8 9">
    <name type="scientific">Pigmentiphaga soli</name>
    <dbReference type="NCBI Taxonomy" id="1007095"/>
    <lineage>
        <taxon>Bacteria</taxon>
        <taxon>Pseudomonadati</taxon>
        <taxon>Pseudomonadota</taxon>
        <taxon>Betaproteobacteria</taxon>
        <taxon>Burkholderiales</taxon>
        <taxon>Alcaligenaceae</taxon>
        <taxon>Pigmentiphaga</taxon>
    </lineage>
</organism>
<keyword evidence="9" id="KW-1185">Reference proteome</keyword>
<feature type="transmembrane region" description="Helical" evidence="7">
    <location>
        <begin position="250"/>
        <end position="271"/>
    </location>
</feature>
<dbReference type="Pfam" id="PF00771">
    <property type="entry name" value="FHIPEP"/>
    <property type="match status" value="1"/>
</dbReference>
<dbReference type="InterPro" id="IPR025505">
    <property type="entry name" value="FHIPEP_CS"/>
</dbReference>
<feature type="transmembrane region" description="Helical" evidence="7">
    <location>
        <begin position="116"/>
        <end position="139"/>
    </location>
</feature>
<evidence type="ECO:0000313" key="8">
    <source>
        <dbReference type="EMBL" id="GAA4344365.1"/>
    </source>
</evidence>
<protein>
    <recommendedName>
        <fullName evidence="7">Flagellar biosynthesis protein FlhA</fullName>
    </recommendedName>
</protein>
<keyword evidence="5 7" id="KW-1133">Transmembrane helix</keyword>
<dbReference type="InterPro" id="IPR042196">
    <property type="entry name" value="FHIPEP_4"/>
</dbReference>
<evidence type="ECO:0000256" key="5">
    <source>
        <dbReference type="ARBA" id="ARBA00022989"/>
    </source>
</evidence>
<dbReference type="Gene3D" id="3.40.30.60">
    <property type="entry name" value="FHIPEP family, domain 1"/>
    <property type="match status" value="1"/>
</dbReference>
<evidence type="ECO:0000256" key="7">
    <source>
        <dbReference type="RuleBase" id="RU364093"/>
    </source>
</evidence>
<accession>A0ABP8HTV9</accession>
<feature type="transmembrane region" description="Helical" evidence="7">
    <location>
        <begin position="208"/>
        <end position="230"/>
    </location>
</feature>
<keyword evidence="8" id="KW-0966">Cell projection</keyword>
<dbReference type="NCBIfam" id="TIGR01398">
    <property type="entry name" value="FlhA"/>
    <property type="match status" value="1"/>
</dbReference>
<feature type="transmembrane region" description="Helical" evidence="7">
    <location>
        <begin position="45"/>
        <end position="64"/>
    </location>
</feature>
<dbReference type="PROSITE" id="PS00994">
    <property type="entry name" value="FHIPEP"/>
    <property type="match status" value="1"/>
</dbReference>
<keyword evidence="8" id="KW-0282">Flagellum</keyword>
<feature type="transmembrane region" description="Helical" evidence="7">
    <location>
        <begin position="21"/>
        <end position="39"/>
    </location>
</feature>
<proteinExistence type="inferred from homology"/>
<keyword evidence="7" id="KW-1006">Bacterial flagellum protein export</keyword>
<gene>
    <name evidence="7 8" type="primary">flhA</name>
    <name evidence="8" type="ORF">GCM10023144_48050</name>
</gene>
<dbReference type="InterPro" id="IPR001712">
    <property type="entry name" value="T3SS_FHIPEP"/>
</dbReference>
<keyword evidence="7" id="KW-0653">Protein transport</keyword>
<feature type="transmembrane region" description="Helical" evidence="7">
    <location>
        <begin position="76"/>
        <end position="96"/>
    </location>
</feature>
<dbReference type="PRINTS" id="PR00949">
    <property type="entry name" value="TYPE3IMAPROT"/>
</dbReference>
<keyword evidence="7" id="KW-1005">Bacterial flagellum biogenesis</keyword>
<keyword evidence="7" id="KW-0813">Transport</keyword>
<comment type="similarity">
    <text evidence="2 7">Belongs to the FHIPEP (flagella/HR/invasion proteins export pore) family.</text>
</comment>
<evidence type="ECO:0000313" key="9">
    <source>
        <dbReference type="Proteomes" id="UP001501671"/>
    </source>
</evidence>
<comment type="subcellular location">
    <subcellularLocation>
        <location evidence="1 7">Cell membrane</location>
        <topology evidence="1 7">Multi-pass membrane protein</topology>
    </subcellularLocation>
</comment>
<reference evidence="9" key="1">
    <citation type="journal article" date="2019" name="Int. J. Syst. Evol. Microbiol.">
        <title>The Global Catalogue of Microorganisms (GCM) 10K type strain sequencing project: providing services to taxonomists for standard genome sequencing and annotation.</title>
        <authorList>
            <consortium name="The Broad Institute Genomics Platform"/>
            <consortium name="The Broad Institute Genome Sequencing Center for Infectious Disease"/>
            <person name="Wu L."/>
            <person name="Ma J."/>
        </authorList>
    </citation>
    <scope>NUCLEOTIDE SEQUENCE [LARGE SCALE GENOMIC DNA]</scope>
    <source>
        <strain evidence="9">JCM 17666</strain>
    </source>
</reference>
<dbReference type="PANTHER" id="PTHR30161:SF1">
    <property type="entry name" value="FLAGELLAR BIOSYNTHESIS PROTEIN FLHA-RELATED"/>
    <property type="match status" value="1"/>
</dbReference>
<dbReference type="PIRSF" id="PIRSF005419">
    <property type="entry name" value="FlhA"/>
    <property type="match status" value="1"/>
</dbReference>
<evidence type="ECO:0000256" key="4">
    <source>
        <dbReference type="ARBA" id="ARBA00022692"/>
    </source>
</evidence>
<evidence type="ECO:0000256" key="2">
    <source>
        <dbReference type="ARBA" id="ARBA00008835"/>
    </source>
</evidence>
<evidence type="ECO:0000256" key="3">
    <source>
        <dbReference type="ARBA" id="ARBA00022475"/>
    </source>
</evidence>
<name>A0ABP8HTV9_9BURK</name>
<dbReference type="PANTHER" id="PTHR30161">
    <property type="entry name" value="FLAGELLAR EXPORT PROTEIN, MEMBRANE FLHA SUBUNIT-RELATED"/>
    <property type="match status" value="1"/>
</dbReference>
<dbReference type="Gene3D" id="1.10.8.540">
    <property type="entry name" value="FHIPEP family, domain 3"/>
    <property type="match status" value="1"/>
</dbReference>
<feature type="transmembrane region" description="Helical" evidence="7">
    <location>
        <begin position="310"/>
        <end position="327"/>
    </location>
</feature>
<dbReference type="InterPro" id="IPR006301">
    <property type="entry name" value="FlhA"/>
</dbReference>
<evidence type="ECO:0000256" key="6">
    <source>
        <dbReference type="ARBA" id="ARBA00023136"/>
    </source>
</evidence>
<keyword evidence="6 7" id="KW-0472">Membrane</keyword>
<comment type="caution">
    <text evidence="8">The sequence shown here is derived from an EMBL/GenBank/DDBJ whole genome shotgun (WGS) entry which is preliminary data.</text>
</comment>
<dbReference type="InterPro" id="IPR042194">
    <property type="entry name" value="FHIPEP_1"/>
</dbReference>
<keyword evidence="8" id="KW-0969">Cilium</keyword>
<keyword evidence="4 7" id="KW-0812">Transmembrane</keyword>
<evidence type="ECO:0000256" key="1">
    <source>
        <dbReference type="ARBA" id="ARBA00004651"/>
    </source>
</evidence>
<dbReference type="Gene3D" id="3.40.50.12790">
    <property type="entry name" value="FHIPEP family, domain 4"/>
    <property type="match status" value="1"/>
</dbReference>
<feature type="transmembrane region" description="Helical" evidence="7">
    <location>
        <begin position="283"/>
        <end position="304"/>
    </location>
</feature>
<keyword evidence="3 7" id="KW-1003">Cell membrane</keyword>
<dbReference type="EMBL" id="BAABFO010000048">
    <property type="protein sequence ID" value="GAA4344365.1"/>
    <property type="molecule type" value="Genomic_DNA"/>
</dbReference>
<comment type="function">
    <text evidence="7">Required for formation of the rod structure of the flagellar apparatus. Together with FliI and FliH, may constitute the export apparatus of flagellin.</text>
</comment>
<dbReference type="RefSeq" id="WP_345252498.1">
    <property type="nucleotide sequence ID" value="NZ_BAABFO010000048.1"/>
</dbReference>
<dbReference type="InterPro" id="IPR042193">
    <property type="entry name" value="FHIPEP_3"/>
</dbReference>
<sequence length="696" mass="73659">MNARTVRVGGLEFTAAQLRELGMPLFILLVLGMMLLPLPPLLLDLLFTFNIAVSLLVLLSATYTRRPLDFSVFPSVILVSTLLRLSLNVASTRVVLLHGHNGPDAAGKVIEAFATFLVGGNFAVGVVVFTVLVIINFVVVTKGAGRIAEVSARFTLDAMPGKQMAIDADLNAGLINESAARERRADVAREADFYGAMDGASKFVRGDAIAGILILAVNIVGGLLIGVGQHDMSFADAGRNYVLLSIGDGLVAQVPALLISIAAGLIVSRVGEGDDIGTEVGRQLLGTPQAIGLSAAIIGLLGLIPGMPNLAFLTLAGGMGWLAWSLARRRMEEASRKAGAAAAPAEPAQSQEASWDDVNPVDTVGLEVGYRLIPLVDKTGDGELLKRIKALRKKFAQDVGFLPAAVHIRDNLELRPGGYRITLKGVAIGEGEVQTGGFLAINPGRVTREIGGTPTRDPAFGLPALWIAATDREQAQAAGYTVVDVGTVIATHLSHLLHAHAAELLGRSELQSLAEHFSRSTPKLLDDLVPKLIPMSTLQRVLQSLLDEGVHIRDFRSIVETLSEHAVRTQDPAELTGAVRIALGRAITQGIFGTSGGIDVLALDPELERVLLNTSAKSGELGAIEPMLAERLLGEAAAAVDKMDALGKPAALLVPDRLRLGLARLLRRSVPRLKVLGHAEIPESRMIRVALTLGTR</sequence>